<feature type="transmembrane region" description="Helical" evidence="1">
    <location>
        <begin position="86"/>
        <end position="109"/>
    </location>
</feature>
<keyword evidence="3" id="KW-1185">Reference proteome</keyword>
<keyword evidence="1" id="KW-0472">Membrane</keyword>
<keyword evidence="1" id="KW-1133">Transmembrane helix</keyword>
<dbReference type="Proteomes" id="UP001189429">
    <property type="component" value="Unassembled WGS sequence"/>
</dbReference>
<dbReference type="EMBL" id="CAUYUJ010011370">
    <property type="protein sequence ID" value="CAK0831642.1"/>
    <property type="molecule type" value="Genomic_DNA"/>
</dbReference>
<organism evidence="2 3">
    <name type="scientific">Prorocentrum cordatum</name>
    <dbReference type="NCBI Taxonomy" id="2364126"/>
    <lineage>
        <taxon>Eukaryota</taxon>
        <taxon>Sar</taxon>
        <taxon>Alveolata</taxon>
        <taxon>Dinophyceae</taxon>
        <taxon>Prorocentrales</taxon>
        <taxon>Prorocentraceae</taxon>
        <taxon>Prorocentrum</taxon>
    </lineage>
</organism>
<sequence length="147" mass="15479">MTPPSSLVLSLGGCCSQPLFAGPPEVVLSEIVRSARIAVDATANATAAVSVTSSGHVDGLAFSRECEESLMQLLAGPSTPCGFEKLHAVMLFGGLCLTLVVMLCAFAFFREERRVVFVHLLCLVLLEVVLAQCGFCGCQVAGTRRAM</sequence>
<evidence type="ECO:0000313" key="3">
    <source>
        <dbReference type="Proteomes" id="UP001189429"/>
    </source>
</evidence>
<feature type="transmembrane region" description="Helical" evidence="1">
    <location>
        <begin position="116"/>
        <end position="142"/>
    </location>
</feature>
<accession>A0ABN9SIT4</accession>
<protein>
    <recommendedName>
        <fullName evidence="4">Transmembrane protein</fullName>
    </recommendedName>
</protein>
<keyword evidence="1" id="KW-0812">Transmembrane</keyword>
<name>A0ABN9SIT4_9DINO</name>
<gene>
    <name evidence="2" type="ORF">PCOR1329_LOCUS29922</name>
</gene>
<evidence type="ECO:0000313" key="2">
    <source>
        <dbReference type="EMBL" id="CAK0831642.1"/>
    </source>
</evidence>
<evidence type="ECO:0008006" key="4">
    <source>
        <dbReference type="Google" id="ProtNLM"/>
    </source>
</evidence>
<comment type="caution">
    <text evidence="2">The sequence shown here is derived from an EMBL/GenBank/DDBJ whole genome shotgun (WGS) entry which is preliminary data.</text>
</comment>
<evidence type="ECO:0000256" key="1">
    <source>
        <dbReference type="SAM" id="Phobius"/>
    </source>
</evidence>
<reference evidence="2" key="1">
    <citation type="submission" date="2023-10" db="EMBL/GenBank/DDBJ databases">
        <authorList>
            <person name="Chen Y."/>
            <person name="Shah S."/>
            <person name="Dougan E. K."/>
            <person name="Thang M."/>
            <person name="Chan C."/>
        </authorList>
    </citation>
    <scope>NUCLEOTIDE SEQUENCE [LARGE SCALE GENOMIC DNA]</scope>
</reference>
<proteinExistence type="predicted"/>